<dbReference type="Proteomes" id="UP000000311">
    <property type="component" value="Unassembled WGS sequence"/>
</dbReference>
<organism evidence="2">
    <name type="scientific">Camponotus floridanus</name>
    <name type="common">Florida carpenter ant</name>
    <dbReference type="NCBI Taxonomy" id="104421"/>
    <lineage>
        <taxon>Eukaryota</taxon>
        <taxon>Metazoa</taxon>
        <taxon>Ecdysozoa</taxon>
        <taxon>Arthropoda</taxon>
        <taxon>Hexapoda</taxon>
        <taxon>Insecta</taxon>
        <taxon>Pterygota</taxon>
        <taxon>Neoptera</taxon>
        <taxon>Endopterygota</taxon>
        <taxon>Hymenoptera</taxon>
        <taxon>Apocrita</taxon>
        <taxon>Aculeata</taxon>
        <taxon>Formicoidea</taxon>
        <taxon>Formicidae</taxon>
        <taxon>Formicinae</taxon>
        <taxon>Camponotus</taxon>
    </lineage>
</organism>
<gene>
    <name evidence="1" type="ORF">EAG_00763</name>
</gene>
<accession>E2A9G6</accession>
<proteinExistence type="predicted"/>
<dbReference type="EMBL" id="GL437868">
    <property type="protein sequence ID" value="EFN69922.1"/>
    <property type="molecule type" value="Genomic_DNA"/>
</dbReference>
<evidence type="ECO:0000313" key="1">
    <source>
        <dbReference type="EMBL" id="EFN69922.1"/>
    </source>
</evidence>
<protein>
    <submittedName>
        <fullName evidence="1">Uncharacterized protein</fullName>
    </submittedName>
</protein>
<sequence length="27" mass="3150">IYSNLLTTFNENIYQQIFDISIDSPLS</sequence>
<keyword evidence="2" id="KW-1185">Reference proteome</keyword>
<feature type="non-terminal residue" evidence="1">
    <location>
        <position position="27"/>
    </location>
</feature>
<feature type="non-terminal residue" evidence="1">
    <location>
        <position position="1"/>
    </location>
</feature>
<name>E2A9G6_CAMFO</name>
<dbReference type="InParanoid" id="E2A9G6"/>
<evidence type="ECO:0000313" key="2">
    <source>
        <dbReference type="Proteomes" id="UP000000311"/>
    </source>
</evidence>
<dbReference type="AlphaFoldDB" id="E2A9G6"/>
<reference evidence="1 2" key="1">
    <citation type="journal article" date="2010" name="Science">
        <title>Genomic comparison of the ants Camponotus floridanus and Harpegnathos saltator.</title>
        <authorList>
            <person name="Bonasio R."/>
            <person name="Zhang G."/>
            <person name="Ye C."/>
            <person name="Mutti N.S."/>
            <person name="Fang X."/>
            <person name="Qin N."/>
            <person name="Donahue G."/>
            <person name="Yang P."/>
            <person name="Li Q."/>
            <person name="Li C."/>
            <person name="Zhang P."/>
            <person name="Huang Z."/>
            <person name="Berger S.L."/>
            <person name="Reinberg D."/>
            <person name="Wang J."/>
            <person name="Liebig J."/>
        </authorList>
    </citation>
    <scope>NUCLEOTIDE SEQUENCE [LARGE SCALE GENOMIC DNA]</scope>
    <source>
        <strain evidence="2">C129</strain>
    </source>
</reference>